<gene>
    <name evidence="2" type="ORF">ABMA28_003796</name>
</gene>
<proteinExistence type="predicted"/>
<comment type="caution">
    <text evidence="2">The sequence shown here is derived from an EMBL/GenBank/DDBJ whole genome shotgun (WGS) entry which is preliminary data.</text>
</comment>
<dbReference type="Proteomes" id="UP001549921">
    <property type="component" value="Unassembled WGS sequence"/>
</dbReference>
<evidence type="ECO:0000313" key="3">
    <source>
        <dbReference type="Proteomes" id="UP001549921"/>
    </source>
</evidence>
<organism evidence="2 3">
    <name type="scientific">Loxostege sticticalis</name>
    <name type="common">Beet webworm moth</name>
    <dbReference type="NCBI Taxonomy" id="481309"/>
    <lineage>
        <taxon>Eukaryota</taxon>
        <taxon>Metazoa</taxon>
        <taxon>Ecdysozoa</taxon>
        <taxon>Arthropoda</taxon>
        <taxon>Hexapoda</taxon>
        <taxon>Insecta</taxon>
        <taxon>Pterygota</taxon>
        <taxon>Neoptera</taxon>
        <taxon>Endopterygota</taxon>
        <taxon>Lepidoptera</taxon>
        <taxon>Glossata</taxon>
        <taxon>Ditrysia</taxon>
        <taxon>Pyraloidea</taxon>
        <taxon>Crambidae</taxon>
        <taxon>Pyraustinae</taxon>
        <taxon>Loxostege</taxon>
    </lineage>
</organism>
<protein>
    <submittedName>
        <fullName evidence="2">Uncharacterized protein</fullName>
    </submittedName>
</protein>
<dbReference type="EMBL" id="JBEDNZ010000015">
    <property type="protein sequence ID" value="KAL0828891.1"/>
    <property type="molecule type" value="Genomic_DNA"/>
</dbReference>
<reference evidence="2 3" key="1">
    <citation type="submission" date="2024-06" db="EMBL/GenBank/DDBJ databases">
        <title>A chromosome-level genome assembly of beet webworm, Loxostege sticticalis.</title>
        <authorList>
            <person name="Zhang Y."/>
        </authorList>
    </citation>
    <scope>NUCLEOTIDE SEQUENCE [LARGE SCALE GENOMIC DNA]</scope>
    <source>
        <strain evidence="2">AQ028</strain>
        <tissue evidence="2">Male pupae</tissue>
    </source>
</reference>
<evidence type="ECO:0000256" key="1">
    <source>
        <dbReference type="SAM" id="MobiDB-lite"/>
    </source>
</evidence>
<evidence type="ECO:0000313" key="2">
    <source>
        <dbReference type="EMBL" id="KAL0828891.1"/>
    </source>
</evidence>
<accession>A0ABD0ST29</accession>
<feature type="region of interest" description="Disordered" evidence="1">
    <location>
        <begin position="114"/>
        <end position="138"/>
    </location>
</feature>
<sequence length="350" mass="41365">MQAEYLKTDPTPRWDPVHITYPVRKFPETGESSETIGRRIRSQPETLLCGKLPVEEIKNYMRDYRITKELYDSQSIKDFRRKAPETKRFNKHTSSSENEYIYPPSRRLEERVPQSSAHATSVMKTSFTPPTTPSRLVTDKDQFKHPASLPDPFAIEPSWHKDLEPLDTTHEGFEKYLDPYLTTSRLNHRPFTADQLSKLSASRDVITFYTFSNDPWIRRPKHKSEDWRLPLSKQKTIFDREKFKDDFREIRTHNKSRWVPGAFRTETRDNYRPESVRTSTHVDHLEEDVRNYFHRSVAHLPTNAPKEYSAVVRNYKSETSQIGTGKPVCSVLNQHVEKNRRLERKSMLRR</sequence>
<feature type="compositionally biased region" description="Polar residues" evidence="1">
    <location>
        <begin position="114"/>
        <end position="135"/>
    </location>
</feature>
<dbReference type="AlphaFoldDB" id="A0ABD0ST29"/>
<name>A0ABD0ST29_LOXSC</name>